<feature type="domain" description="Cyclin-like" evidence="7">
    <location>
        <begin position="314"/>
        <end position="398"/>
    </location>
</feature>
<evidence type="ECO:0000313" key="9">
    <source>
        <dbReference type="EMBL" id="KAL0277737.1"/>
    </source>
</evidence>
<reference evidence="9" key="1">
    <citation type="journal article" date="2024" name="Gigascience">
        <title>Chromosome-level genome of the poultry shaft louse Menopon gallinae provides insight into the host-switching and adaptive evolution of parasitic lice.</title>
        <authorList>
            <person name="Xu Y."/>
            <person name="Ma L."/>
            <person name="Liu S."/>
            <person name="Liang Y."/>
            <person name="Liu Q."/>
            <person name="He Z."/>
            <person name="Tian L."/>
            <person name="Duan Y."/>
            <person name="Cai W."/>
            <person name="Li H."/>
            <person name="Song F."/>
        </authorList>
    </citation>
    <scope>NUCLEOTIDE SEQUENCE</scope>
    <source>
        <strain evidence="9">Cailab_2023a</strain>
    </source>
</reference>
<dbReference type="EMBL" id="JARGDH010000002">
    <property type="protein sequence ID" value="KAL0277737.1"/>
    <property type="molecule type" value="Genomic_DNA"/>
</dbReference>
<name>A0AAW2I5S5_9NEOP</name>
<feature type="compositionally biased region" description="Basic and acidic residues" evidence="6">
    <location>
        <begin position="47"/>
        <end position="58"/>
    </location>
</feature>
<dbReference type="Pfam" id="PF00134">
    <property type="entry name" value="Cyclin_N"/>
    <property type="match status" value="1"/>
</dbReference>
<evidence type="ECO:0000256" key="5">
    <source>
        <dbReference type="RuleBase" id="RU000383"/>
    </source>
</evidence>
<dbReference type="GO" id="GO:0051301">
    <property type="term" value="P:cell division"/>
    <property type="evidence" value="ECO:0007669"/>
    <property type="project" value="UniProtKB-KW"/>
</dbReference>
<evidence type="ECO:0000256" key="4">
    <source>
        <dbReference type="ARBA" id="ARBA00023306"/>
    </source>
</evidence>
<dbReference type="InterPro" id="IPR006671">
    <property type="entry name" value="Cyclin_N"/>
</dbReference>
<dbReference type="InterPro" id="IPR039361">
    <property type="entry name" value="Cyclin"/>
</dbReference>
<dbReference type="FunFam" id="1.10.472.10:FF:000005">
    <property type="entry name" value="G2/mitotic-specific cyclin B"/>
    <property type="match status" value="1"/>
</dbReference>
<dbReference type="Pfam" id="PF02984">
    <property type="entry name" value="Cyclin_C"/>
    <property type="match status" value="1"/>
</dbReference>
<dbReference type="CDD" id="cd20508">
    <property type="entry name" value="CYCLIN_CCNB3_rpt1"/>
    <property type="match status" value="1"/>
</dbReference>
<evidence type="ECO:0000256" key="6">
    <source>
        <dbReference type="SAM" id="MobiDB-lite"/>
    </source>
</evidence>
<sequence>MAPSKVITEHQQKLQQQKMVASVMSKIAGRITTRSQTNSKMAFDPKFNGKDLPKRKADQLSPPKGKTTKRSALIDLNVNATTKANENEKVKPKKVPVLQKQKEIVKISTTTHQKVQTVVNVKIPASHTTTNITATSEHPNRAAIIANIENIDPNAKAKPTKTTHIVVAKDTAEQKESEKQIDSIQKVTLSGNLSTKFRRSLDSNVDRSDDDSLYKSALEDMSPSDDSLNIITPEKKSEGKESKKVIKSRESTSPVVPEGIVDYDKENLNDPCLVSNYAMDIFNYMKAREKCFKVQDYMPRQIVISKWMRSLLVDWMVEVQENFELNHETLYLGVKITDIYLDKVVVAKEILQLVGAAALFIAAKYDERVPPLIDDFVYICENVYTREDIIKMEINVFKVIDYNLGMPLSYRFLRRFARCCNTSMVTLTLARYVLELSLMEYQFIFTSESKIACAALFLALRMKNVSGWTPTLEYYSGYKLNEFKSIVLDLNAMLHSKPKEQLTRVRNKYSHKIFFEVAKTPLLDDKVLFSDESTEKKL</sequence>
<evidence type="ECO:0000256" key="3">
    <source>
        <dbReference type="ARBA" id="ARBA00023127"/>
    </source>
</evidence>
<dbReference type="GO" id="GO:0044772">
    <property type="term" value="P:mitotic cell cycle phase transition"/>
    <property type="evidence" value="ECO:0007669"/>
    <property type="project" value="InterPro"/>
</dbReference>
<evidence type="ECO:0000259" key="8">
    <source>
        <dbReference type="SMART" id="SM01332"/>
    </source>
</evidence>
<organism evidence="9">
    <name type="scientific">Menopon gallinae</name>
    <name type="common">poultry shaft louse</name>
    <dbReference type="NCBI Taxonomy" id="328185"/>
    <lineage>
        <taxon>Eukaryota</taxon>
        <taxon>Metazoa</taxon>
        <taxon>Ecdysozoa</taxon>
        <taxon>Arthropoda</taxon>
        <taxon>Hexapoda</taxon>
        <taxon>Insecta</taxon>
        <taxon>Pterygota</taxon>
        <taxon>Neoptera</taxon>
        <taxon>Paraneoptera</taxon>
        <taxon>Psocodea</taxon>
        <taxon>Troctomorpha</taxon>
        <taxon>Phthiraptera</taxon>
        <taxon>Amblycera</taxon>
        <taxon>Menoponidae</taxon>
        <taxon>Menopon</taxon>
    </lineage>
</organism>
<evidence type="ECO:0000256" key="2">
    <source>
        <dbReference type="ARBA" id="ARBA00022618"/>
    </source>
</evidence>
<evidence type="ECO:0000259" key="7">
    <source>
        <dbReference type="SMART" id="SM00385"/>
    </source>
</evidence>
<feature type="compositionally biased region" description="Basic and acidic residues" evidence="6">
    <location>
        <begin position="233"/>
        <end position="249"/>
    </location>
</feature>
<dbReference type="InterPro" id="IPR013763">
    <property type="entry name" value="Cyclin-like_dom"/>
</dbReference>
<evidence type="ECO:0000256" key="1">
    <source>
        <dbReference type="ARBA" id="ARBA00006955"/>
    </source>
</evidence>
<comment type="similarity">
    <text evidence="1">Belongs to the cyclin family. Cyclin AB subfamily.</text>
</comment>
<dbReference type="PANTHER" id="PTHR10177">
    <property type="entry name" value="CYCLINS"/>
    <property type="match status" value="1"/>
</dbReference>
<dbReference type="InterPro" id="IPR036915">
    <property type="entry name" value="Cyclin-like_sf"/>
</dbReference>
<dbReference type="SMART" id="SM00385">
    <property type="entry name" value="CYCLIN"/>
    <property type="match status" value="2"/>
</dbReference>
<keyword evidence="4" id="KW-0131">Cell cycle</keyword>
<dbReference type="CDD" id="cd20510">
    <property type="entry name" value="CYCLIN_CCNB3_rpt2"/>
    <property type="match status" value="1"/>
</dbReference>
<feature type="region of interest" description="Disordered" evidence="6">
    <location>
        <begin position="217"/>
        <end position="249"/>
    </location>
</feature>
<comment type="caution">
    <text evidence="9">The sequence shown here is derived from an EMBL/GenBank/DDBJ whole genome shotgun (WGS) entry which is preliminary data.</text>
</comment>
<dbReference type="AlphaFoldDB" id="A0AAW2I5S5"/>
<gene>
    <name evidence="9" type="ORF">PYX00_004921</name>
</gene>
<keyword evidence="2" id="KW-0132">Cell division</keyword>
<dbReference type="SMART" id="SM01332">
    <property type="entry name" value="Cyclin_C"/>
    <property type="match status" value="1"/>
</dbReference>
<dbReference type="GO" id="GO:0016538">
    <property type="term" value="F:cyclin-dependent protein serine/threonine kinase regulator activity"/>
    <property type="evidence" value="ECO:0007669"/>
    <property type="project" value="InterPro"/>
</dbReference>
<feature type="domain" description="Cyclin C-terminal" evidence="8">
    <location>
        <begin position="407"/>
        <end position="523"/>
    </location>
</feature>
<feature type="domain" description="Cyclin-like" evidence="7">
    <location>
        <begin position="411"/>
        <end position="492"/>
    </location>
</feature>
<dbReference type="SUPFAM" id="SSF47954">
    <property type="entry name" value="Cyclin-like"/>
    <property type="match status" value="2"/>
</dbReference>
<evidence type="ECO:0008006" key="10">
    <source>
        <dbReference type="Google" id="ProtNLM"/>
    </source>
</evidence>
<keyword evidence="3 5" id="KW-0195">Cyclin</keyword>
<dbReference type="EMBL" id="JARGDH010000002">
    <property type="protein sequence ID" value="KAL0277736.1"/>
    <property type="molecule type" value="Genomic_DNA"/>
</dbReference>
<dbReference type="InterPro" id="IPR004367">
    <property type="entry name" value="Cyclin_C-dom"/>
</dbReference>
<proteinExistence type="inferred from homology"/>
<dbReference type="Gene3D" id="1.10.472.10">
    <property type="entry name" value="Cyclin-like"/>
    <property type="match status" value="2"/>
</dbReference>
<accession>A0AAW2I5S5</accession>
<feature type="region of interest" description="Disordered" evidence="6">
    <location>
        <begin position="31"/>
        <end position="68"/>
    </location>
</feature>
<protein>
    <recommendedName>
        <fullName evidence="10">G2/mitotic-specific cyclin-B3</fullName>
    </recommendedName>
</protein>